<dbReference type="GO" id="GO:0004198">
    <property type="term" value="F:calcium-dependent cysteine-type endopeptidase activity"/>
    <property type="evidence" value="ECO:0007669"/>
    <property type="project" value="InterPro"/>
</dbReference>
<dbReference type="EMBL" id="CDMZ01003372">
    <property type="protein sequence ID" value="CEM46113.1"/>
    <property type="molecule type" value="Genomic_DNA"/>
</dbReference>
<evidence type="ECO:0000259" key="8">
    <source>
        <dbReference type="PROSITE" id="PS50203"/>
    </source>
</evidence>
<keyword evidence="4 6" id="KW-0788">Thiol protease</keyword>
<feature type="region of interest" description="Disordered" evidence="7">
    <location>
        <begin position="973"/>
        <end position="1002"/>
    </location>
</feature>
<feature type="region of interest" description="Disordered" evidence="7">
    <location>
        <begin position="339"/>
        <end position="379"/>
    </location>
</feature>
<dbReference type="InterPro" id="IPR019734">
    <property type="entry name" value="TPR_rpt"/>
</dbReference>
<feature type="compositionally biased region" description="Basic and acidic residues" evidence="7">
    <location>
        <begin position="343"/>
        <end position="352"/>
    </location>
</feature>
<dbReference type="SUPFAM" id="SSF48452">
    <property type="entry name" value="TPR-like"/>
    <property type="match status" value="2"/>
</dbReference>
<evidence type="ECO:0000256" key="6">
    <source>
        <dbReference type="PROSITE-ProRule" id="PRU00239"/>
    </source>
</evidence>
<gene>
    <name evidence="9" type="ORF">Cvel_7770</name>
</gene>
<dbReference type="Pfam" id="PF00648">
    <property type="entry name" value="Peptidase_C2"/>
    <property type="match status" value="1"/>
</dbReference>
<dbReference type="PROSITE" id="PS50203">
    <property type="entry name" value="CALPAIN_CAT"/>
    <property type="match status" value="1"/>
</dbReference>
<comment type="similarity">
    <text evidence="1">Belongs to the peptidase C2 family.</text>
</comment>
<dbReference type="Gene3D" id="1.25.40.10">
    <property type="entry name" value="Tetratricopeptide repeat domain"/>
    <property type="match status" value="2"/>
</dbReference>
<dbReference type="PANTHER" id="PTHR10183:SF379">
    <property type="entry name" value="CALPAIN-5"/>
    <property type="match status" value="1"/>
</dbReference>
<evidence type="ECO:0000256" key="7">
    <source>
        <dbReference type="SAM" id="MobiDB-lite"/>
    </source>
</evidence>
<dbReference type="GO" id="GO:0006508">
    <property type="term" value="P:proteolysis"/>
    <property type="evidence" value="ECO:0007669"/>
    <property type="project" value="UniProtKB-KW"/>
</dbReference>
<feature type="active site" evidence="5 6">
    <location>
        <position position="912"/>
    </location>
</feature>
<dbReference type="Pfam" id="PF13424">
    <property type="entry name" value="TPR_12"/>
    <property type="match status" value="1"/>
</dbReference>
<proteinExistence type="inferred from homology"/>
<dbReference type="PRINTS" id="PR00704">
    <property type="entry name" value="CALPAIN"/>
</dbReference>
<evidence type="ECO:0000256" key="5">
    <source>
        <dbReference type="PIRSR" id="PIRSR622684-1"/>
    </source>
</evidence>
<dbReference type="AlphaFoldDB" id="A0A0G4HPH2"/>
<reference evidence="9" key="1">
    <citation type="submission" date="2014-11" db="EMBL/GenBank/DDBJ databases">
        <authorList>
            <person name="Otto D Thomas"/>
            <person name="Naeem Raeece"/>
        </authorList>
    </citation>
    <scope>NUCLEOTIDE SEQUENCE</scope>
</reference>
<dbReference type="PANTHER" id="PTHR10183">
    <property type="entry name" value="CALPAIN"/>
    <property type="match status" value="1"/>
</dbReference>
<feature type="active site" evidence="5 6">
    <location>
        <position position="892"/>
    </location>
</feature>
<organism evidence="9">
    <name type="scientific">Chromera velia CCMP2878</name>
    <dbReference type="NCBI Taxonomy" id="1169474"/>
    <lineage>
        <taxon>Eukaryota</taxon>
        <taxon>Sar</taxon>
        <taxon>Alveolata</taxon>
        <taxon>Colpodellida</taxon>
        <taxon>Chromeraceae</taxon>
        <taxon>Chromera</taxon>
    </lineage>
</organism>
<dbReference type="VEuPathDB" id="CryptoDB:Cvel_7770"/>
<evidence type="ECO:0000256" key="3">
    <source>
        <dbReference type="ARBA" id="ARBA00022801"/>
    </source>
</evidence>
<dbReference type="SMART" id="SM00028">
    <property type="entry name" value="TPR"/>
    <property type="match status" value="6"/>
</dbReference>
<keyword evidence="3 6" id="KW-0378">Hydrolase</keyword>
<name>A0A0G4HPH2_9ALVE</name>
<dbReference type="SMART" id="SM00230">
    <property type="entry name" value="CysPc"/>
    <property type="match status" value="1"/>
</dbReference>
<evidence type="ECO:0000256" key="1">
    <source>
        <dbReference type="ARBA" id="ARBA00007623"/>
    </source>
</evidence>
<feature type="compositionally biased region" description="Polar residues" evidence="7">
    <location>
        <begin position="978"/>
        <end position="989"/>
    </location>
</feature>
<dbReference type="Gene3D" id="3.90.70.10">
    <property type="entry name" value="Cysteine proteinases"/>
    <property type="match status" value="1"/>
</dbReference>
<dbReference type="InterPro" id="IPR011990">
    <property type="entry name" value="TPR-like_helical_dom_sf"/>
</dbReference>
<feature type="domain" description="Calpain catalytic" evidence="8">
    <location>
        <begin position="648"/>
        <end position="965"/>
    </location>
</feature>
<dbReference type="InterPro" id="IPR038765">
    <property type="entry name" value="Papain-like_cys_pep_sf"/>
</dbReference>
<sequence length="1234" mass="137341">MSVDDPRRDVTRWTAEMLPELAEELEIDLGPVIDFLKAGGKIEPFNVTSATFEERMRYYQWMEGAFSKMAEADRRLFESAIIRCSVMAQQDKDPTYEIPNCLKDAFDDSSAIDGSCQKLLNMAGEMDEKDPQGAVALLKEALGMLEEGNPQHGEVVAAIHYMMGMTLSEEANKPDEALPRFNKAIEIKKKLGDADSPSMIYHLIGRGGAYRKQRKYNEALEDHERAEKLAKAHGTKKQKAKAAMHLAATYCCLREMDKALELAERIQSLTKRPDGHVTLTNAEAAILEGLIMVTKQEWEEALDCFKLAWPVVARSYPKTHKRVKFLSKQGSVAYKKVMAMNKDNPERKEAPPKKQRKAPPPPPKKDEPPPPPPEPTAGDLLKDAARLKGKGDNKGAIELLLKAYEMMGRAGDERTIECAMAVDELSKLYFQENDVDQAFKYGREAAELLSHVLGDDLKTAAAHANVSSIARKLGKLDESEDAMRSALQIMRAKLKPSSKELYKRELGLAVLLSSMGKKEEAADQFDRVLTMAEKIYGDAHAETLKVKKRLSELRPESKHPQYIVWYHNRFSNMRVCTEKTDETSDDMPVYKYIEGSKYKLFIKKSMGTWRLCTANGAFYQKANGDSPLTAAWKDADVYVPKKANWDALWHDPDFPHSTASLGQKMPTSWVPVQHIMKGAPLFDQIDPCDMQQGSLGDCWLIAAMSSVAEFPQALRNVFTVGDIPSNGKIPLRMYNRIKEDWVTMEIDCFIPCSPQKWWRKGGDPHFVKSGGKGGECWPMLVEKAFAKLSGGYKNLVGGNSTMAWHTLMGGEQDMLKGYMKNGKDLREWTLVVKNIPLDRWSGSYTASGAPKVHKKADFWKHLQHLDNKRCLMSASLSGGHEDELTNGLVTSHAYSVLKTYEGNGQQLVQVRNPWGNAKEWNGAWSDKSNKWAQHPEVAKAVKFSAKDDGSFWMPYSDFFDLFGTIGAYQGSMPGAKASDNSSGVSNRNRPTPVTFMPPPPSKEALALEEEDDTEQYGKVLWRLPVSSAGCVHELRMHQSEDPEDDFTARTLIFSLSFDANPKDLEPHKSTLVELLLGQDVSSEKKPVERKAMALDIVDSVVGAQPGQEKVLSTTAYGKKEQVSKDAEGHERLPDMRLTVLLRNEPPEPYGADEEGEEPLPEVTVDDEEVFDVVDEIEGEDDIDGGLAADIGADAKMSSVEKAENQLSLGARAPKKTLPSVGKAGGDSSCCCTLM</sequence>
<protein>
    <recommendedName>
        <fullName evidence="8">Calpain catalytic domain-containing protein</fullName>
    </recommendedName>
</protein>
<accession>A0A0G4HPH2</accession>
<evidence type="ECO:0000256" key="2">
    <source>
        <dbReference type="ARBA" id="ARBA00022670"/>
    </source>
</evidence>
<dbReference type="InterPro" id="IPR000169">
    <property type="entry name" value="Pept_cys_AS"/>
</dbReference>
<evidence type="ECO:0000313" key="9">
    <source>
        <dbReference type="EMBL" id="CEM46113.1"/>
    </source>
</evidence>
<dbReference type="InterPro" id="IPR001300">
    <property type="entry name" value="Peptidase_C2_calpain_cat"/>
</dbReference>
<dbReference type="Pfam" id="PF13374">
    <property type="entry name" value="TPR_10"/>
    <property type="match status" value="1"/>
</dbReference>
<keyword evidence="2 6" id="KW-0645">Protease</keyword>
<dbReference type="PROSITE" id="PS00139">
    <property type="entry name" value="THIOL_PROTEASE_CYS"/>
    <property type="match status" value="1"/>
</dbReference>
<dbReference type="SUPFAM" id="SSF54001">
    <property type="entry name" value="Cysteine proteinases"/>
    <property type="match status" value="1"/>
</dbReference>
<dbReference type="InterPro" id="IPR022684">
    <property type="entry name" value="Calpain_cysteine_protease"/>
</dbReference>
<feature type="active site" evidence="5 6">
    <location>
        <position position="698"/>
    </location>
</feature>
<evidence type="ECO:0000256" key="4">
    <source>
        <dbReference type="ARBA" id="ARBA00022807"/>
    </source>
</evidence>